<dbReference type="GO" id="GO:0006914">
    <property type="term" value="P:autophagy"/>
    <property type="evidence" value="ECO:0007669"/>
    <property type="project" value="UniProtKB-ARBA"/>
</dbReference>
<dbReference type="OrthoDB" id="10055251at2759"/>
<evidence type="ECO:0000313" key="4">
    <source>
        <dbReference type="EMBL" id="CAF1579985.1"/>
    </source>
</evidence>
<feature type="signal peptide" evidence="1">
    <location>
        <begin position="1"/>
        <end position="20"/>
    </location>
</feature>
<dbReference type="InterPro" id="IPR008266">
    <property type="entry name" value="Tyr_kinase_AS"/>
</dbReference>
<organism evidence="4 5">
    <name type="scientific">Rotaria magnacalcarata</name>
    <dbReference type="NCBI Taxonomy" id="392030"/>
    <lineage>
        <taxon>Eukaryota</taxon>
        <taxon>Metazoa</taxon>
        <taxon>Spiralia</taxon>
        <taxon>Gnathifera</taxon>
        <taxon>Rotifera</taxon>
        <taxon>Eurotatoria</taxon>
        <taxon>Bdelloidea</taxon>
        <taxon>Philodinida</taxon>
        <taxon>Philodinidae</taxon>
        <taxon>Rotaria</taxon>
    </lineage>
</organism>
<dbReference type="EMBL" id="CAJNOW010010380">
    <property type="protein sequence ID" value="CAF1579985.1"/>
    <property type="molecule type" value="Genomic_DNA"/>
</dbReference>
<dbReference type="InterPro" id="IPR000719">
    <property type="entry name" value="Prot_kinase_dom"/>
</dbReference>
<dbReference type="GO" id="GO:0010506">
    <property type="term" value="P:regulation of autophagy"/>
    <property type="evidence" value="ECO:0007669"/>
    <property type="project" value="InterPro"/>
</dbReference>
<gene>
    <name evidence="3" type="ORF">CJN711_LOCUS7548</name>
    <name evidence="4" type="ORF">KQP761_LOCUS20055</name>
</gene>
<evidence type="ECO:0000313" key="5">
    <source>
        <dbReference type="Proteomes" id="UP000663834"/>
    </source>
</evidence>
<evidence type="ECO:0000256" key="1">
    <source>
        <dbReference type="SAM" id="SignalP"/>
    </source>
</evidence>
<name>A0A815Z5N5_9BILA</name>
<feature type="chain" id="PRO_5035688529" description="Protein kinase domain-containing protein" evidence="1">
    <location>
        <begin position="21"/>
        <end position="495"/>
    </location>
</feature>
<dbReference type="PROSITE" id="PS50011">
    <property type="entry name" value="PROTEIN_KINASE_DOM"/>
    <property type="match status" value="1"/>
</dbReference>
<dbReference type="Gene3D" id="2.60.120.200">
    <property type="match status" value="1"/>
</dbReference>
<dbReference type="GO" id="GO:0005737">
    <property type="term" value="C:cytoplasm"/>
    <property type="evidence" value="ECO:0007669"/>
    <property type="project" value="TreeGrafter"/>
</dbReference>
<accession>A0A815Z5N5</accession>
<dbReference type="GO" id="GO:0004674">
    <property type="term" value="F:protein serine/threonine kinase activity"/>
    <property type="evidence" value="ECO:0007669"/>
    <property type="project" value="InterPro"/>
</dbReference>
<proteinExistence type="predicted"/>
<dbReference type="Proteomes" id="UP000663834">
    <property type="component" value="Unassembled WGS sequence"/>
</dbReference>
<dbReference type="Proteomes" id="UP000663855">
    <property type="component" value="Unassembled WGS sequence"/>
</dbReference>
<sequence>MHLYSLSSFSILICLLYVQSQILYECNFDNATLNETCFTTGVLLLSNFAFLTDLPLDHPASDVTSALKPTNNGQVCRLPYNVGNYAWDMYFCYKGYCPTENGENSTCAPGQYAAFQLRDNATNSLQLKTELNNISLTSEQYLIYYYYISNIGQKSITIIKEVDGTNETIDFVTSSPFNGWIKREIPFNATESGYKIYFDLQKTSSETSLFHIALDEISIRQVNADDQHTTTDLSTTITTSAIDIVSSSLLMSNTSMSMVPDISTNDQHITDNPTVLEVAETTESNAVESFGTRPATDVTTNAGTTTSKTANIDLSTIDASTTASTTLVNGNFIIFENYLTRLESLTLIQSQQLINIIEYLYNCRIIHRDLRPDNLMLDLGDEHIKLIDFGFATTYENDEMSKTLPIEAAISYGCLRFLKHYHNLLLINSKTLSYVYERIFDLQCAINIMMYITDDTIKKEVNSIKTTVNLERKVLKLQQLWIDQTHGNVNYSKIL</sequence>
<feature type="domain" description="Protein kinase" evidence="2">
    <location>
        <begin position="145"/>
        <end position="495"/>
    </location>
</feature>
<evidence type="ECO:0000259" key="2">
    <source>
        <dbReference type="PROSITE" id="PS50011"/>
    </source>
</evidence>
<dbReference type="Pfam" id="PF00069">
    <property type="entry name" value="Pkinase"/>
    <property type="match status" value="1"/>
</dbReference>
<dbReference type="InterPro" id="IPR045269">
    <property type="entry name" value="Atg1-like"/>
</dbReference>
<dbReference type="PANTHER" id="PTHR24348">
    <property type="entry name" value="SERINE/THREONINE-PROTEIN KINASE UNC-51-RELATED"/>
    <property type="match status" value="1"/>
</dbReference>
<dbReference type="PROSITE" id="PS00109">
    <property type="entry name" value="PROTEIN_KINASE_TYR"/>
    <property type="match status" value="1"/>
</dbReference>
<dbReference type="EMBL" id="CAJNOV010002566">
    <property type="protein sequence ID" value="CAF1109133.1"/>
    <property type="molecule type" value="Genomic_DNA"/>
</dbReference>
<evidence type="ECO:0000313" key="3">
    <source>
        <dbReference type="EMBL" id="CAF1109133.1"/>
    </source>
</evidence>
<dbReference type="Gene3D" id="1.10.510.10">
    <property type="entry name" value="Transferase(Phosphotransferase) domain 1"/>
    <property type="match status" value="1"/>
</dbReference>
<dbReference type="SUPFAM" id="SSF56112">
    <property type="entry name" value="Protein kinase-like (PK-like)"/>
    <property type="match status" value="1"/>
</dbReference>
<reference evidence="4" key="1">
    <citation type="submission" date="2021-02" db="EMBL/GenBank/DDBJ databases">
        <authorList>
            <person name="Nowell W R."/>
        </authorList>
    </citation>
    <scope>NUCLEOTIDE SEQUENCE</scope>
</reference>
<keyword evidence="1" id="KW-0732">Signal</keyword>
<dbReference type="InterPro" id="IPR011009">
    <property type="entry name" value="Kinase-like_dom_sf"/>
</dbReference>
<dbReference type="GO" id="GO:0005524">
    <property type="term" value="F:ATP binding"/>
    <property type="evidence" value="ECO:0007669"/>
    <property type="project" value="InterPro"/>
</dbReference>
<comment type="caution">
    <text evidence="4">The sequence shown here is derived from an EMBL/GenBank/DDBJ whole genome shotgun (WGS) entry which is preliminary data.</text>
</comment>
<dbReference type="AlphaFoldDB" id="A0A815Z5N5"/>
<protein>
    <recommendedName>
        <fullName evidence="2">Protein kinase domain-containing protein</fullName>
    </recommendedName>
</protein>